<dbReference type="KEGG" id="lji:ELX58_07490"/>
<dbReference type="Pfam" id="PF00582">
    <property type="entry name" value="Usp"/>
    <property type="match status" value="1"/>
</dbReference>
<keyword evidence="4" id="KW-1185">Reference proteome</keyword>
<organism evidence="3 4">
    <name type="scientific">Acetilactobacillus jinshanensis</name>
    <dbReference type="NCBI Taxonomy" id="1720083"/>
    <lineage>
        <taxon>Bacteria</taxon>
        <taxon>Bacillati</taxon>
        <taxon>Bacillota</taxon>
        <taxon>Bacilli</taxon>
        <taxon>Lactobacillales</taxon>
        <taxon>Lactobacillaceae</taxon>
        <taxon>Acetilactobacillus</taxon>
    </lineage>
</organism>
<reference evidence="4" key="1">
    <citation type="submission" date="2018-12" db="EMBL/GenBank/DDBJ databases">
        <title>A new species of lactobacillus.</title>
        <authorList>
            <person name="Jian Y."/>
            <person name="Xin L."/>
            <person name="Hong Z.J."/>
            <person name="Ming L.Z."/>
            <person name="Hong X.Z."/>
        </authorList>
    </citation>
    <scope>NUCLEOTIDE SEQUENCE [LARGE SCALE GENOMIC DNA]</scope>
    <source>
        <strain evidence="4">HSLZ-75</strain>
    </source>
</reference>
<dbReference type="EMBL" id="CP034726">
    <property type="protein sequence ID" value="QBP18925.1"/>
    <property type="molecule type" value="Genomic_DNA"/>
</dbReference>
<evidence type="ECO:0000313" key="4">
    <source>
        <dbReference type="Proteomes" id="UP000294321"/>
    </source>
</evidence>
<dbReference type="SUPFAM" id="SSF52402">
    <property type="entry name" value="Adenine nucleotide alpha hydrolases-like"/>
    <property type="match status" value="1"/>
</dbReference>
<dbReference type="InterPro" id="IPR006015">
    <property type="entry name" value="Universal_stress_UspA"/>
</dbReference>
<dbReference type="RefSeq" id="WP_133442483.1">
    <property type="nucleotide sequence ID" value="NZ_CP034726.1"/>
</dbReference>
<evidence type="ECO:0000313" key="3">
    <source>
        <dbReference type="EMBL" id="QBP18925.1"/>
    </source>
</evidence>
<sequence>MDLTPLNKTYKRILVGVDDSDDAQLAFHYAINYAKENNVTLIIASIWESQDLNSYQALNHNFVNGSKEDVLNRLKIYKKYAEKQGVKNVITVTGEGHPGKQIVKKIIPETKADLLIIGSLSYKGFRKHLGTQAGYMSKFAPISVMVVR</sequence>
<accession>A0A4P6ZM23</accession>
<dbReference type="AlphaFoldDB" id="A0A4P6ZM23"/>
<dbReference type="InterPro" id="IPR006016">
    <property type="entry name" value="UspA"/>
</dbReference>
<dbReference type="PRINTS" id="PR01438">
    <property type="entry name" value="UNVRSLSTRESS"/>
</dbReference>
<evidence type="ECO:0000256" key="1">
    <source>
        <dbReference type="ARBA" id="ARBA00008791"/>
    </source>
</evidence>
<comment type="similarity">
    <text evidence="1">Belongs to the universal stress protein A family.</text>
</comment>
<feature type="domain" description="UspA" evidence="2">
    <location>
        <begin position="10"/>
        <end position="148"/>
    </location>
</feature>
<protein>
    <submittedName>
        <fullName evidence="3">Universal stress protein</fullName>
    </submittedName>
</protein>
<dbReference type="CDD" id="cd00293">
    <property type="entry name" value="USP-like"/>
    <property type="match status" value="1"/>
</dbReference>
<dbReference type="Proteomes" id="UP000294321">
    <property type="component" value="Chromosome"/>
</dbReference>
<gene>
    <name evidence="3" type="ORF">ELX58_07490</name>
</gene>
<name>A0A4P6ZM23_9LACO</name>
<dbReference type="PANTHER" id="PTHR46268:SF6">
    <property type="entry name" value="UNIVERSAL STRESS PROTEIN UP12"/>
    <property type="match status" value="1"/>
</dbReference>
<dbReference type="PANTHER" id="PTHR46268">
    <property type="entry name" value="STRESS RESPONSE PROTEIN NHAX"/>
    <property type="match status" value="1"/>
</dbReference>
<proteinExistence type="inferred from homology"/>
<dbReference type="Gene3D" id="3.40.50.620">
    <property type="entry name" value="HUPs"/>
    <property type="match status" value="1"/>
</dbReference>
<dbReference type="OrthoDB" id="2306777at2"/>
<evidence type="ECO:0000259" key="2">
    <source>
        <dbReference type="Pfam" id="PF00582"/>
    </source>
</evidence>
<dbReference type="InterPro" id="IPR014729">
    <property type="entry name" value="Rossmann-like_a/b/a_fold"/>
</dbReference>